<protein>
    <submittedName>
        <fullName evidence="1">Uncharacterized protein</fullName>
    </submittedName>
</protein>
<dbReference type="Proteomes" id="UP001367508">
    <property type="component" value="Unassembled WGS sequence"/>
</dbReference>
<dbReference type="AlphaFoldDB" id="A0AAN9R6C5"/>
<accession>A0AAN9R6C5</accession>
<evidence type="ECO:0000313" key="1">
    <source>
        <dbReference type="EMBL" id="KAK7359539.1"/>
    </source>
</evidence>
<gene>
    <name evidence="1" type="ORF">VNO77_01500</name>
</gene>
<evidence type="ECO:0000313" key="2">
    <source>
        <dbReference type="Proteomes" id="UP001367508"/>
    </source>
</evidence>
<reference evidence="1 2" key="1">
    <citation type="submission" date="2024-01" db="EMBL/GenBank/DDBJ databases">
        <title>The genomes of 5 underutilized Papilionoideae crops provide insights into root nodulation and disease resistanc.</title>
        <authorList>
            <person name="Jiang F."/>
        </authorList>
    </citation>
    <scope>NUCLEOTIDE SEQUENCE [LARGE SCALE GENOMIC DNA]</scope>
    <source>
        <strain evidence="1">LVBAO_FW01</strain>
        <tissue evidence="1">Leaves</tissue>
    </source>
</reference>
<dbReference type="EMBL" id="JAYMYQ010000001">
    <property type="protein sequence ID" value="KAK7359539.1"/>
    <property type="molecule type" value="Genomic_DNA"/>
</dbReference>
<organism evidence="1 2">
    <name type="scientific">Canavalia gladiata</name>
    <name type="common">Sword bean</name>
    <name type="synonym">Dolichos gladiatus</name>
    <dbReference type="NCBI Taxonomy" id="3824"/>
    <lineage>
        <taxon>Eukaryota</taxon>
        <taxon>Viridiplantae</taxon>
        <taxon>Streptophyta</taxon>
        <taxon>Embryophyta</taxon>
        <taxon>Tracheophyta</taxon>
        <taxon>Spermatophyta</taxon>
        <taxon>Magnoliopsida</taxon>
        <taxon>eudicotyledons</taxon>
        <taxon>Gunneridae</taxon>
        <taxon>Pentapetalae</taxon>
        <taxon>rosids</taxon>
        <taxon>fabids</taxon>
        <taxon>Fabales</taxon>
        <taxon>Fabaceae</taxon>
        <taxon>Papilionoideae</taxon>
        <taxon>50 kb inversion clade</taxon>
        <taxon>NPAAA clade</taxon>
        <taxon>indigoferoid/millettioid clade</taxon>
        <taxon>Phaseoleae</taxon>
        <taxon>Canavalia</taxon>
    </lineage>
</organism>
<proteinExistence type="predicted"/>
<comment type="caution">
    <text evidence="1">The sequence shown here is derived from an EMBL/GenBank/DDBJ whole genome shotgun (WGS) entry which is preliminary data.</text>
</comment>
<keyword evidence="2" id="KW-1185">Reference proteome</keyword>
<name>A0AAN9R6C5_CANGL</name>
<sequence length="111" mass="12636">MDLEENLKLAPECKGMAAAAGLGSTSLPLQDTMQFPCDFGSCTSKYDFFSDKLYCYRDFNVITDSNWMFVEKKTSEMYCYVIAKLPHSILIALKNLDNREKVCLLYGVFKT</sequence>